<name>A0ABW5T4R5_9BACI</name>
<dbReference type="RefSeq" id="WP_380714233.1">
    <property type="nucleotide sequence ID" value="NZ_JBHUML010000005.1"/>
</dbReference>
<evidence type="ECO:0000313" key="5">
    <source>
        <dbReference type="Proteomes" id="UP001597520"/>
    </source>
</evidence>
<evidence type="ECO:0000259" key="3">
    <source>
        <dbReference type="Pfam" id="PF00188"/>
    </source>
</evidence>
<dbReference type="Gene3D" id="3.40.33.10">
    <property type="entry name" value="CAP"/>
    <property type="match status" value="1"/>
</dbReference>
<gene>
    <name evidence="4" type="ORF">ACFSUB_15820</name>
</gene>
<protein>
    <submittedName>
        <fullName evidence="4">CAP domain-containing protein</fullName>
    </submittedName>
</protein>
<evidence type="ECO:0000256" key="2">
    <source>
        <dbReference type="SAM" id="SignalP"/>
    </source>
</evidence>
<proteinExistence type="predicted"/>
<feature type="signal peptide" evidence="2">
    <location>
        <begin position="1"/>
        <end position="24"/>
    </location>
</feature>
<organism evidence="4 5">
    <name type="scientific">Salibacterium lacus</name>
    <dbReference type="NCBI Taxonomy" id="1898109"/>
    <lineage>
        <taxon>Bacteria</taxon>
        <taxon>Bacillati</taxon>
        <taxon>Bacillota</taxon>
        <taxon>Bacilli</taxon>
        <taxon>Bacillales</taxon>
        <taxon>Bacillaceae</taxon>
    </lineage>
</organism>
<dbReference type="NCBIfam" id="TIGR02909">
    <property type="entry name" value="spore_YkwD"/>
    <property type="match status" value="1"/>
</dbReference>
<evidence type="ECO:0000256" key="1">
    <source>
        <dbReference type="SAM" id="MobiDB-lite"/>
    </source>
</evidence>
<accession>A0ABW5T4R5</accession>
<dbReference type="CDD" id="cd05379">
    <property type="entry name" value="CAP_bacterial"/>
    <property type="match status" value="1"/>
</dbReference>
<dbReference type="Proteomes" id="UP001597520">
    <property type="component" value="Unassembled WGS sequence"/>
</dbReference>
<comment type="caution">
    <text evidence="4">The sequence shown here is derived from an EMBL/GenBank/DDBJ whole genome shotgun (WGS) entry which is preliminary data.</text>
</comment>
<reference evidence="5" key="1">
    <citation type="journal article" date="2019" name="Int. J. Syst. Evol. Microbiol.">
        <title>The Global Catalogue of Microorganisms (GCM) 10K type strain sequencing project: providing services to taxonomists for standard genome sequencing and annotation.</title>
        <authorList>
            <consortium name="The Broad Institute Genomics Platform"/>
            <consortium name="The Broad Institute Genome Sequencing Center for Infectious Disease"/>
            <person name="Wu L."/>
            <person name="Ma J."/>
        </authorList>
    </citation>
    <scope>NUCLEOTIDE SEQUENCE [LARGE SCALE GENOMIC DNA]</scope>
    <source>
        <strain evidence="5">KCTC 33792</strain>
    </source>
</reference>
<evidence type="ECO:0000313" key="4">
    <source>
        <dbReference type="EMBL" id="MFD2706929.1"/>
    </source>
</evidence>
<dbReference type="Pfam" id="PF00188">
    <property type="entry name" value="CAP"/>
    <property type="match status" value="1"/>
</dbReference>
<dbReference type="SUPFAM" id="SSF55797">
    <property type="entry name" value="PR-1-like"/>
    <property type="match status" value="1"/>
</dbReference>
<keyword evidence="2" id="KW-0732">Signal</keyword>
<feature type="region of interest" description="Disordered" evidence="1">
    <location>
        <begin position="77"/>
        <end position="104"/>
    </location>
</feature>
<feature type="domain" description="SCP" evidence="3">
    <location>
        <begin position="115"/>
        <end position="232"/>
    </location>
</feature>
<sequence length="236" mass="27292">MIKKSFVVIVCLLLFIVVVSPVSAQDIWKWKAPKESYEKVTENIKEWTKDRDIQQTFQEWTANLESFLNSVEWQYPDETQKEEGEPEQSSPGKEASVSKESITDYEPGEFEQEVLTLVNEERAKRELEPLEMHNRLSGLAHIKSQDMAENNYFSHTSPTYGSPFDMMEAFDFTYRAAGENVAAGQRSPEQVVEGWMNSEDHRANILHKEFTHMGVGYVEGSGPYQTYWTQLFMTPR</sequence>
<dbReference type="InterPro" id="IPR014044">
    <property type="entry name" value="CAP_dom"/>
</dbReference>
<dbReference type="PANTHER" id="PTHR31157:SF1">
    <property type="entry name" value="SCP DOMAIN-CONTAINING PROTEIN"/>
    <property type="match status" value="1"/>
</dbReference>
<feature type="chain" id="PRO_5046794409" evidence="2">
    <location>
        <begin position="25"/>
        <end position="236"/>
    </location>
</feature>
<dbReference type="EMBL" id="JBHUML010000005">
    <property type="protein sequence ID" value="MFD2706929.1"/>
    <property type="molecule type" value="Genomic_DNA"/>
</dbReference>
<dbReference type="InterPro" id="IPR014258">
    <property type="entry name" value="CAP_domain_YkwD-like"/>
</dbReference>
<keyword evidence="5" id="KW-1185">Reference proteome</keyword>
<dbReference type="InterPro" id="IPR035940">
    <property type="entry name" value="CAP_sf"/>
</dbReference>
<dbReference type="PANTHER" id="PTHR31157">
    <property type="entry name" value="SCP DOMAIN-CONTAINING PROTEIN"/>
    <property type="match status" value="1"/>
</dbReference>